<proteinExistence type="predicted"/>
<organism evidence="1 2">
    <name type="scientific">Tengunoibacter tsumagoiensis</name>
    <dbReference type="NCBI Taxonomy" id="2014871"/>
    <lineage>
        <taxon>Bacteria</taxon>
        <taxon>Bacillati</taxon>
        <taxon>Chloroflexota</taxon>
        <taxon>Ktedonobacteria</taxon>
        <taxon>Ktedonobacterales</taxon>
        <taxon>Dictyobacteraceae</taxon>
        <taxon>Tengunoibacter</taxon>
    </lineage>
</organism>
<comment type="caution">
    <text evidence="1">The sequence shown here is derived from an EMBL/GenBank/DDBJ whole genome shotgun (WGS) entry which is preliminary data.</text>
</comment>
<sequence>MNIALRNRQMFALIVVALLTLLVIAFVLLSTAAHINLWHSVGLLLPKFVYPYS</sequence>
<reference evidence="2" key="1">
    <citation type="submission" date="2018-12" db="EMBL/GenBank/DDBJ databases">
        <title>Tengunoibacter tsumagoiensis gen. nov., sp. nov., Dictyobacter kobayashii sp. nov., D. alpinus sp. nov., and D. joshuensis sp. nov. and description of Dictyobacteraceae fam. nov. within the order Ktedonobacterales isolated from Tengu-no-mugimeshi.</title>
        <authorList>
            <person name="Wang C.M."/>
            <person name="Zheng Y."/>
            <person name="Sakai Y."/>
            <person name="Toyoda A."/>
            <person name="Minakuchi Y."/>
            <person name="Abe K."/>
            <person name="Yokota A."/>
            <person name="Yabe S."/>
        </authorList>
    </citation>
    <scope>NUCLEOTIDE SEQUENCE [LARGE SCALE GENOMIC DNA]</scope>
    <source>
        <strain evidence="2">Uno3</strain>
    </source>
</reference>
<evidence type="ECO:0000313" key="2">
    <source>
        <dbReference type="Proteomes" id="UP000287352"/>
    </source>
</evidence>
<name>A0A402A5M8_9CHLR</name>
<dbReference type="AlphaFoldDB" id="A0A402A5M8"/>
<protein>
    <submittedName>
        <fullName evidence="1">Uncharacterized protein</fullName>
    </submittedName>
</protein>
<gene>
    <name evidence="1" type="ORF">KTT_43060</name>
</gene>
<dbReference type="EMBL" id="BIFR01000002">
    <property type="protein sequence ID" value="GCE14447.1"/>
    <property type="molecule type" value="Genomic_DNA"/>
</dbReference>
<accession>A0A402A5M8</accession>
<dbReference type="RefSeq" id="WP_161975657.1">
    <property type="nucleotide sequence ID" value="NZ_BIFR01000002.1"/>
</dbReference>
<keyword evidence="2" id="KW-1185">Reference proteome</keyword>
<dbReference type="Proteomes" id="UP000287352">
    <property type="component" value="Unassembled WGS sequence"/>
</dbReference>
<evidence type="ECO:0000313" key="1">
    <source>
        <dbReference type="EMBL" id="GCE14447.1"/>
    </source>
</evidence>